<reference evidence="2 3" key="1">
    <citation type="submission" date="2023-06" db="EMBL/GenBank/DDBJ databases">
        <authorList>
            <person name="Oyuntsetseg B."/>
            <person name="Kim S.B."/>
        </authorList>
    </citation>
    <scope>NUCLEOTIDE SEQUENCE [LARGE SCALE GENOMIC DNA]</scope>
    <source>
        <strain evidence="2 3">2-2</strain>
    </source>
</reference>
<keyword evidence="3" id="KW-1185">Reference proteome</keyword>
<accession>A0ABY8XQL7</accession>
<proteinExistence type="predicted"/>
<dbReference type="RefSeq" id="WP_285455287.1">
    <property type="nucleotide sequence ID" value="NZ_CP127173.1"/>
</dbReference>
<organism evidence="2 3">
    <name type="scientific">Amycolatopsis nalaikhensis</name>
    <dbReference type="NCBI Taxonomy" id="715472"/>
    <lineage>
        <taxon>Bacteria</taxon>
        <taxon>Bacillati</taxon>
        <taxon>Actinomycetota</taxon>
        <taxon>Actinomycetes</taxon>
        <taxon>Pseudonocardiales</taxon>
        <taxon>Pseudonocardiaceae</taxon>
        <taxon>Amycolatopsis</taxon>
    </lineage>
</organism>
<dbReference type="Proteomes" id="UP001227101">
    <property type="component" value="Chromosome"/>
</dbReference>
<evidence type="ECO:0000313" key="2">
    <source>
        <dbReference type="EMBL" id="WIV57967.1"/>
    </source>
</evidence>
<name>A0ABY8XQL7_9PSEU</name>
<gene>
    <name evidence="2" type="ORF">QP939_04635</name>
</gene>
<feature type="region of interest" description="Disordered" evidence="1">
    <location>
        <begin position="297"/>
        <end position="329"/>
    </location>
</feature>
<dbReference type="EMBL" id="CP127173">
    <property type="protein sequence ID" value="WIV57967.1"/>
    <property type="molecule type" value="Genomic_DNA"/>
</dbReference>
<protein>
    <recommendedName>
        <fullName evidence="4">Sigma-70 family RNA polymerase sigma factor</fullName>
    </recommendedName>
</protein>
<evidence type="ECO:0008006" key="4">
    <source>
        <dbReference type="Google" id="ProtNLM"/>
    </source>
</evidence>
<sequence>MAAQSVFRPAGDEAVSNSLDIARDAFTWLVTGPHPVSLNGRLFPGLPNRYVPLDEVRDRLLARRCPQATRDAVWAHLVLRSRTEGATWTVAAVGVALPALTSVAATLSDRFAGDPADVHAEVLRGFLAALSTVDLRRPRIMLRLRWAAYRSGYDALAEALSGPTPVAPGFRSTPPHPPWGHPDLVLARAVADGVLTQTEAELIGATRLEEVPVADWAAQHQTGEWAVYKARKRAELRLAAYLRDDLCDSASAGDGTDPLTDQVATSLALARPLAPVGNTSRESLSVSTAVVDTAQKVRGSVSKTDPKSGVQGCGGHPRSARSLEVPQCA</sequence>
<evidence type="ECO:0000256" key="1">
    <source>
        <dbReference type="SAM" id="MobiDB-lite"/>
    </source>
</evidence>
<evidence type="ECO:0000313" key="3">
    <source>
        <dbReference type="Proteomes" id="UP001227101"/>
    </source>
</evidence>